<reference evidence="3" key="1">
    <citation type="submission" date="2016-11" db="UniProtKB">
        <authorList>
            <consortium name="WormBaseParasite"/>
        </authorList>
    </citation>
    <scope>IDENTIFICATION</scope>
</reference>
<feature type="transmembrane region" description="Helical" evidence="1">
    <location>
        <begin position="203"/>
        <end position="223"/>
    </location>
</feature>
<keyword evidence="1" id="KW-0812">Transmembrane</keyword>
<keyword evidence="1" id="KW-1133">Transmembrane helix</keyword>
<dbReference type="Proteomes" id="UP000095287">
    <property type="component" value="Unplaced"/>
</dbReference>
<evidence type="ECO:0000256" key="1">
    <source>
        <dbReference type="SAM" id="Phobius"/>
    </source>
</evidence>
<feature type="transmembrane region" description="Helical" evidence="1">
    <location>
        <begin position="76"/>
        <end position="101"/>
    </location>
</feature>
<protein>
    <submittedName>
        <fullName evidence="3">G_PROTEIN_RECEP_F1_2 domain-containing protein</fullName>
    </submittedName>
</protein>
<organism evidence="2 3">
    <name type="scientific">Steinernema glaseri</name>
    <dbReference type="NCBI Taxonomy" id="37863"/>
    <lineage>
        <taxon>Eukaryota</taxon>
        <taxon>Metazoa</taxon>
        <taxon>Ecdysozoa</taxon>
        <taxon>Nematoda</taxon>
        <taxon>Chromadorea</taxon>
        <taxon>Rhabditida</taxon>
        <taxon>Tylenchina</taxon>
        <taxon>Panagrolaimomorpha</taxon>
        <taxon>Strongyloidoidea</taxon>
        <taxon>Steinernematidae</taxon>
        <taxon>Steinernema</taxon>
    </lineage>
</organism>
<sequence>MVSIFQIEATLHFVIISVGLPMYLRIIYILCRKSYRSKECYRIMIHIGIVQCLYAPAAILANASNLLGYDPGNLCYITIKLCSSVVRMEAVMSLALALNRLRVMCALRYPPSVHTAIVIFAWTLGILNYLFLFSPWYDYLIARGDILAHYEKSLSGILKTVGIVLLGGCAILTFTIYGVVAFHLMKAQNGLRRDLGSRTERKILMYAFVKFLFDVLLTIGMYFPLPRAHEVDVVVVTGYVSNNLLIPPVLYLLFNRDVREDFTPRRSTVVATTS</sequence>
<feature type="transmembrane region" description="Helical" evidence="1">
    <location>
        <begin position="235"/>
        <end position="254"/>
    </location>
</feature>
<feature type="transmembrane region" description="Helical" evidence="1">
    <location>
        <begin position="157"/>
        <end position="182"/>
    </location>
</feature>
<feature type="transmembrane region" description="Helical" evidence="1">
    <location>
        <begin position="113"/>
        <end position="137"/>
    </location>
</feature>
<accession>A0A1I7ZBZ9</accession>
<feature type="transmembrane region" description="Helical" evidence="1">
    <location>
        <begin position="43"/>
        <end position="64"/>
    </location>
</feature>
<dbReference type="SUPFAM" id="SSF81321">
    <property type="entry name" value="Family A G protein-coupled receptor-like"/>
    <property type="match status" value="1"/>
</dbReference>
<keyword evidence="2" id="KW-1185">Reference proteome</keyword>
<dbReference type="AlphaFoldDB" id="A0A1I7ZBZ9"/>
<name>A0A1I7ZBZ9_9BILA</name>
<proteinExistence type="predicted"/>
<feature type="transmembrane region" description="Helical" evidence="1">
    <location>
        <begin position="12"/>
        <end position="31"/>
    </location>
</feature>
<evidence type="ECO:0000313" key="3">
    <source>
        <dbReference type="WBParaSite" id="L893_g24878.t1"/>
    </source>
</evidence>
<evidence type="ECO:0000313" key="2">
    <source>
        <dbReference type="Proteomes" id="UP000095287"/>
    </source>
</evidence>
<dbReference type="WBParaSite" id="L893_g24878.t1">
    <property type="protein sequence ID" value="L893_g24878.t1"/>
    <property type="gene ID" value="L893_g24878"/>
</dbReference>
<keyword evidence="1" id="KW-0472">Membrane</keyword>
<dbReference type="Gene3D" id="1.20.1070.10">
    <property type="entry name" value="Rhodopsin 7-helix transmembrane proteins"/>
    <property type="match status" value="1"/>
</dbReference>